<dbReference type="AlphaFoldDB" id="A0AAV4LGD9"/>
<dbReference type="SUPFAM" id="SSF52540">
    <property type="entry name" value="P-loop containing nucleoside triphosphate hydrolases"/>
    <property type="match status" value="1"/>
</dbReference>
<dbReference type="InterPro" id="IPR051620">
    <property type="entry name" value="ORF904-like_C"/>
</dbReference>
<sequence length="486" mass="56003">MEANKKHSMPEECLDDANYSFKNIIIQIEPIVKAFHLSDVGNAERLAYYHGDKLRYCHSTGKWLYWTGKRWQIDSGGTEVYRLAKETVRNIYREAALTDDTDTRQKISKHAIQSEKASSIREMIALAQNEGDIPIHAYELDADQWLLNVENGTIDLRTGKLRPHSRKDLITKLVHTEYDPNAQCPTWEAFLWRIMNGNQELIRFLQKAVGYALTGDVSEQVMFFLYGYTGKNGKSTFLNTIRELLDDYSITMQPDSFMVKQSDRISNDIARLKGVRFVSTIEGEEGKRLAESLIKQLTGGDTISARFLHREYFDFKPTHKIFFATNHKPSIRGTDDAIWRRIRLIPFDVIIPEHERDPKLPEKLRAEWSGILRWAVEGCLLWQREGLGVPGAVVEATQEYREEMDVIGAFLADKCVIGSGYKTHSSELYEEYKTWCADNGEYQMTQSMFGRKLKERGFENVKSNGYKVWKDIGLARNIPVPFARIS</sequence>
<dbReference type="GO" id="GO:0016787">
    <property type="term" value="F:hydrolase activity"/>
    <property type="evidence" value="ECO:0007669"/>
    <property type="project" value="UniProtKB-KW"/>
</dbReference>
<proteinExistence type="predicted"/>
<dbReference type="RefSeq" id="WP_282199887.1">
    <property type="nucleotide sequence ID" value="NZ_BOQE01000001.1"/>
</dbReference>
<keyword evidence="7" id="KW-1185">Reference proteome</keyword>
<comment type="caution">
    <text evidence="6">The sequence shown here is derived from an EMBL/GenBank/DDBJ whole genome shotgun (WGS) entry which is preliminary data.</text>
</comment>
<reference evidence="6" key="1">
    <citation type="journal article" date="2023" name="Int. J. Syst. Evol. Microbiol.">
        <title>Collibacillus ludicampi gen. nov., sp. nov., a new soil bacterium of the family Alicyclobacillaceae.</title>
        <authorList>
            <person name="Jojima T."/>
            <person name="Ioku Y."/>
            <person name="Fukuta Y."/>
            <person name="Shirasaka N."/>
            <person name="Matsumura Y."/>
            <person name="Mori M."/>
        </authorList>
    </citation>
    <scope>NUCLEOTIDE SEQUENCE</scope>
    <source>
        <strain evidence="6">TP075</strain>
    </source>
</reference>
<accession>A0AAV4LGD9</accession>
<dbReference type="InterPro" id="IPR014818">
    <property type="entry name" value="Phage/plasmid_primase_P4_C"/>
</dbReference>
<gene>
    <name evidence="6" type="ORF">DNHGIG_23870</name>
</gene>
<dbReference type="Gene3D" id="3.40.50.300">
    <property type="entry name" value="P-loop containing nucleotide triphosphate hydrolases"/>
    <property type="match status" value="1"/>
</dbReference>
<feature type="domain" description="SF3 helicase" evidence="5">
    <location>
        <begin position="200"/>
        <end position="360"/>
    </location>
</feature>
<dbReference type="NCBIfam" id="TIGR01613">
    <property type="entry name" value="primase_Cterm"/>
    <property type="match status" value="1"/>
</dbReference>
<name>A0AAV4LGD9_9BACL</name>
<dbReference type="Proteomes" id="UP001057291">
    <property type="component" value="Unassembled WGS sequence"/>
</dbReference>
<dbReference type="Pfam" id="PF03288">
    <property type="entry name" value="Pox_D5"/>
    <property type="match status" value="1"/>
</dbReference>
<evidence type="ECO:0000313" key="6">
    <source>
        <dbReference type="EMBL" id="GIM46838.1"/>
    </source>
</evidence>
<organism evidence="6 7">
    <name type="scientific">Collibacillus ludicampi</name>
    <dbReference type="NCBI Taxonomy" id="2771369"/>
    <lineage>
        <taxon>Bacteria</taxon>
        <taxon>Bacillati</taxon>
        <taxon>Bacillota</taxon>
        <taxon>Bacilli</taxon>
        <taxon>Bacillales</taxon>
        <taxon>Alicyclobacillaceae</taxon>
        <taxon>Collibacillus</taxon>
    </lineage>
</organism>
<evidence type="ECO:0000256" key="4">
    <source>
        <dbReference type="ARBA" id="ARBA00022840"/>
    </source>
</evidence>
<dbReference type="GO" id="GO:0005524">
    <property type="term" value="F:ATP binding"/>
    <property type="evidence" value="ECO:0007669"/>
    <property type="project" value="UniProtKB-KW"/>
</dbReference>
<evidence type="ECO:0000256" key="1">
    <source>
        <dbReference type="ARBA" id="ARBA00022741"/>
    </source>
</evidence>
<keyword evidence="4" id="KW-0067">ATP-binding</keyword>
<dbReference type="InterPro" id="IPR004968">
    <property type="entry name" value="DNA_primase/NTPase_C"/>
</dbReference>
<dbReference type="InterPro" id="IPR006500">
    <property type="entry name" value="Helicase_put_C_phage/plasmid"/>
</dbReference>
<keyword evidence="3" id="KW-0347">Helicase</keyword>
<dbReference type="EMBL" id="BOQE01000001">
    <property type="protein sequence ID" value="GIM46838.1"/>
    <property type="molecule type" value="Genomic_DNA"/>
</dbReference>
<dbReference type="InterPro" id="IPR027417">
    <property type="entry name" value="P-loop_NTPase"/>
</dbReference>
<dbReference type="SMART" id="SM00885">
    <property type="entry name" value="D5_N"/>
    <property type="match status" value="1"/>
</dbReference>
<evidence type="ECO:0000256" key="2">
    <source>
        <dbReference type="ARBA" id="ARBA00022801"/>
    </source>
</evidence>
<evidence type="ECO:0000256" key="3">
    <source>
        <dbReference type="ARBA" id="ARBA00022806"/>
    </source>
</evidence>
<dbReference type="PANTHER" id="PTHR35372:SF2">
    <property type="entry name" value="SF3 HELICASE DOMAIN-CONTAINING PROTEIN"/>
    <property type="match status" value="1"/>
</dbReference>
<dbReference type="Pfam" id="PF19263">
    <property type="entry name" value="DUF5906"/>
    <property type="match status" value="1"/>
</dbReference>
<dbReference type="GO" id="GO:0004386">
    <property type="term" value="F:helicase activity"/>
    <property type="evidence" value="ECO:0007669"/>
    <property type="project" value="UniProtKB-KW"/>
</dbReference>
<protein>
    <recommendedName>
        <fullName evidence="5">SF3 helicase domain-containing protein</fullName>
    </recommendedName>
</protein>
<dbReference type="PANTHER" id="PTHR35372">
    <property type="entry name" value="ATP BINDING PROTEIN-RELATED"/>
    <property type="match status" value="1"/>
</dbReference>
<dbReference type="InterPro" id="IPR014015">
    <property type="entry name" value="Helicase_SF3_DNA-vir"/>
</dbReference>
<dbReference type="InterPro" id="IPR045455">
    <property type="entry name" value="NrS-1_pol-like_helicase"/>
</dbReference>
<keyword evidence="2" id="KW-0378">Hydrolase</keyword>
<evidence type="ECO:0000313" key="7">
    <source>
        <dbReference type="Proteomes" id="UP001057291"/>
    </source>
</evidence>
<dbReference type="Pfam" id="PF08706">
    <property type="entry name" value="D5_N"/>
    <property type="match status" value="1"/>
</dbReference>
<keyword evidence="1" id="KW-0547">Nucleotide-binding</keyword>
<evidence type="ECO:0000259" key="5">
    <source>
        <dbReference type="PROSITE" id="PS51206"/>
    </source>
</evidence>
<dbReference type="PROSITE" id="PS51206">
    <property type="entry name" value="SF3_HELICASE_1"/>
    <property type="match status" value="1"/>
</dbReference>